<dbReference type="Proteomes" id="UP000583929">
    <property type="component" value="Unassembled WGS sequence"/>
</dbReference>
<feature type="domain" description="Zinc knuckle CX2CX4HX4C" evidence="1">
    <location>
        <begin position="191"/>
        <end position="225"/>
    </location>
</feature>
<name>A0A7J6GF24_CANSA</name>
<dbReference type="Pfam" id="PF14392">
    <property type="entry name" value="zf-CCHC_4"/>
    <property type="match status" value="1"/>
</dbReference>
<dbReference type="EMBL" id="JAATIQ010000116">
    <property type="protein sequence ID" value="KAF4380860.1"/>
    <property type="molecule type" value="Genomic_DNA"/>
</dbReference>
<organism evidence="2 3">
    <name type="scientific">Cannabis sativa</name>
    <name type="common">Hemp</name>
    <name type="synonym">Marijuana</name>
    <dbReference type="NCBI Taxonomy" id="3483"/>
    <lineage>
        <taxon>Eukaryota</taxon>
        <taxon>Viridiplantae</taxon>
        <taxon>Streptophyta</taxon>
        <taxon>Embryophyta</taxon>
        <taxon>Tracheophyta</taxon>
        <taxon>Spermatophyta</taxon>
        <taxon>Magnoliopsida</taxon>
        <taxon>eudicotyledons</taxon>
        <taxon>Gunneridae</taxon>
        <taxon>Pentapetalae</taxon>
        <taxon>rosids</taxon>
        <taxon>fabids</taxon>
        <taxon>Rosales</taxon>
        <taxon>Cannabaceae</taxon>
        <taxon>Cannabis</taxon>
    </lineage>
</organism>
<evidence type="ECO:0000313" key="3">
    <source>
        <dbReference type="Proteomes" id="UP000583929"/>
    </source>
</evidence>
<sequence length="550" mass="60554">MESIIVSNSSLKGKSFTCLETSVNLIPSDSSLKALASCCLFGKVIAPMVVEEINVTDFVAKTWKIPVSVVALVDNEKTSNIFKFGFECADHRNWAIDNGPWCVRGYSLVLQAWTPTIVGPVTFQLMRVWIQIHNLPHEYFSKENGYLLGGMVGKVIKVELEEANPASWSKFMKVLVDIEFDKPLFSGCFCDLATGVKQWIQVKYERIGIFCYFCGCLGHQQRGCKLSSPVTMSNSDGIPFPMYGPWMSTLSSYSTVFSGPTSTVTRGASLSTLRNKDGPLLTLPATMDADAVPQRSSHALPALRSKRPVKGTARSTAGLETNQRAVWFHKNRVLGDARSVSISGLPDEEHVFPLLSSVGKVVNGPSLSFGPISNNFNNSCGPALVEYLDKSNPTRELLGPALVGNNMANGVGPILSSQGNGGLVESSSPLPIVPLEAVDHFKEEKALAQFFNAQESLLYDLKYFGKLDLYEIQKIGGDIGVPASSEVNERTTPFKKRKFEASASLCSRPHKVQRKYPEVVRDFPWDTTKNANDADLVYDEPFEDRYLCWN</sequence>
<protein>
    <recommendedName>
        <fullName evidence="1">Zinc knuckle CX2CX4HX4C domain-containing protein</fullName>
    </recommendedName>
</protein>
<reference evidence="2 3" key="1">
    <citation type="journal article" date="2020" name="bioRxiv">
        <title>Sequence and annotation of 42 cannabis genomes reveals extensive copy number variation in cannabinoid synthesis and pathogen resistance genes.</title>
        <authorList>
            <person name="Mckernan K.J."/>
            <person name="Helbert Y."/>
            <person name="Kane L.T."/>
            <person name="Ebling H."/>
            <person name="Zhang L."/>
            <person name="Liu B."/>
            <person name="Eaton Z."/>
            <person name="Mclaughlin S."/>
            <person name="Kingan S."/>
            <person name="Baybayan P."/>
            <person name="Concepcion G."/>
            <person name="Jordan M."/>
            <person name="Riva A."/>
            <person name="Barbazuk W."/>
            <person name="Harkins T."/>
        </authorList>
    </citation>
    <scope>NUCLEOTIDE SEQUENCE [LARGE SCALE GENOMIC DNA]</scope>
    <source>
        <strain evidence="3">cv. Jamaican Lion 4</strain>
        <tissue evidence="2">Leaf</tissue>
    </source>
</reference>
<accession>A0A7J6GF24</accession>
<evidence type="ECO:0000313" key="2">
    <source>
        <dbReference type="EMBL" id="KAF4380860.1"/>
    </source>
</evidence>
<gene>
    <name evidence="2" type="ORF">G4B88_010790</name>
</gene>
<dbReference type="InterPro" id="IPR040256">
    <property type="entry name" value="At4g02000-like"/>
</dbReference>
<dbReference type="AlphaFoldDB" id="A0A7J6GF24"/>
<evidence type="ECO:0000259" key="1">
    <source>
        <dbReference type="Pfam" id="PF14392"/>
    </source>
</evidence>
<dbReference type="InterPro" id="IPR025836">
    <property type="entry name" value="Zn_knuckle_CX2CX4HX4C"/>
</dbReference>
<dbReference type="PANTHER" id="PTHR31286">
    <property type="entry name" value="GLYCINE-RICH CELL WALL STRUCTURAL PROTEIN 1.8-LIKE"/>
    <property type="match status" value="1"/>
</dbReference>
<proteinExistence type="predicted"/>
<comment type="caution">
    <text evidence="2">The sequence shown here is derived from an EMBL/GenBank/DDBJ whole genome shotgun (WGS) entry which is preliminary data.</text>
</comment>
<dbReference type="PANTHER" id="PTHR31286:SF167">
    <property type="entry name" value="OS09G0268800 PROTEIN"/>
    <property type="match status" value="1"/>
</dbReference>
<keyword evidence="3" id="KW-1185">Reference proteome</keyword>